<reference evidence="1" key="1">
    <citation type="submission" date="2018-11" db="EMBL/GenBank/DDBJ databases">
        <title>The sequence and de novo assembly of Larimichthys crocea genome using PacBio and Hi-C technologies.</title>
        <authorList>
            <person name="Xu P."/>
            <person name="Chen B."/>
            <person name="Zhou Z."/>
            <person name="Ke Q."/>
            <person name="Wu Y."/>
            <person name="Bai H."/>
            <person name="Pu F."/>
        </authorList>
    </citation>
    <scope>NUCLEOTIDE SEQUENCE</scope>
    <source>
        <tissue evidence="1">Muscle</tissue>
    </source>
</reference>
<name>A0ACD3Q9X4_LARCR</name>
<organism evidence="1 2">
    <name type="scientific">Larimichthys crocea</name>
    <name type="common">Large yellow croaker</name>
    <name type="synonym">Pseudosciaena crocea</name>
    <dbReference type="NCBI Taxonomy" id="215358"/>
    <lineage>
        <taxon>Eukaryota</taxon>
        <taxon>Metazoa</taxon>
        <taxon>Chordata</taxon>
        <taxon>Craniata</taxon>
        <taxon>Vertebrata</taxon>
        <taxon>Euteleostomi</taxon>
        <taxon>Actinopterygii</taxon>
        <taxon>Neopterygii</taxon>
        <taxon>Teleostei</taxon>
        <taxon>Neoteleostei</taxon>
        <taxon>Acanthomorphata</taxon>
        <taxon>Eupercaria</taxon>
        <taxon>Sciaenidae</taxon>
        <taxon>Larimichthys</taxon>
    </lineage>
</organism>
<evidence type="ECO:0000313" key="2">
    <source>
        <dbReference type="Proteomes" id="UP000793456"/>
    </source>
</evidence>
<comment type="caution">
    <text evidence="1">The sequence shown here is derived from an EMBL/GenBank/DDBJ whole genome shotgun (WGS) entry which is preliminary data.</text>
</comment>
<sequence>MDDTDDDKEREIYKVKKHDILHSITNRYIVSGFAGEGCFGKVVKCLNLLTSQNVALKILKPKPYVQKREIKMLEVLSVLDPVKKNVVQFFEMFEHKGHICLAFEMLDRSLLQLIKDRNFKSLSPSEIRPVAQQLLTAFDALKGIGVIHADLKPDNIMLVNQQEQPFRVKLIDFGLAFSTSEEEQREKIQPLGYRSPEATLGLPISEAIDMWGLGCVLAFLYLCNHLFSARSEYRMIRDIARIVGQPADHLLHAGTNTHRFFKMIEQSDNPTWRLKTPGDHQLDTGLAPRRYRRSVKSLDDLIQLYPDGGESIELEDKRTFVKLLKCLLDTDPKKRITPKEALKHLFITMAHLEAERVTSFYADRSFYKMLVCPVDSSGEELSPDDEAGCRAFSQTWLLQVLEIQEAQTLVMLYVDMMRTIKVSLAKEILLSLSLTRRGLELEQVQGEMKTQQTLHVATPVRQSLALTKAAGTSVYLKLDSSQPTGSFKIRGIGHLCKTWAERGCERFVCCSGGNAGMAAAYSARQLGVPATIVVPSVTPNPTVERLKDEGATVVIHGKALNESIEYGQQLVANNPGWIFISPFDDPLIWEGHTSLVKELEQDLKEKPGAIVLSVGGGGLLNGVVEGLRRVDWADVPIVAMETLGAHSLNAAMKAGELVTLPEITSVATTLGLTRVSAQTLKLVNEHTVFSEVVTDQQAVKAVEHFVDDEKVLVEPACGAALAAVYSDIIKRLQDEGKLAQRLGPVVIVVCGGNNISMEQLRRLKKQLGSYLAPPWIHLTLSSIPPSAGLHPETSITHVLHRSNHSKL</sequence>
<dbReference type="Proteomes" id="UP000793456">
    <property type="component" value="Chromosome XXII"/>
</dbReference>
<dbReference type="EMBL" id="CM011695">
    <property type="protein sequence ID" value="TMS03986.1"/>
    <property type="molecule type" value="Genomic_DNA"/>
</dbReference>
<evidence type="ECO:0000313" key="1">
    <source>
        <dbReference type="EMBL" id="TMS03986.1"/>
    </source>
</evidence>
<gene>
    <name evidence="1" type="ORF">E3U43_000875</name>
</gene>
<proteinExistence type="predicted"/>
<protein>
    <submittedName>
        <fullName evidence="1">Uncharacterized protein</fullName>
    </submittedName>
</protein>
<accession>A0ACD3Q9X4</accession>
<keyword evidence="2" id="KW-1185">Reference proteome</keyword>